<dbReference type="AlphaFoldDB" id="A0A6N9Q5I7"/>
<evidence type="ECO:0000256" key="1">
    <source>
        <dbReference type="ARBA" id="ARBA00022714"/>
    </source>
</evidence>
<keyword evidence="3" id="KW-0560">Oxidoreductase</keyword>
<keyword evidence="2" id="KW-0479">Metal-binding</keyword>
<dbReference type="GO" id="GO:0016705">
    <property type="term" value="F:oxidoreductase activity, acting on paired donors, with incorporation or reduction of molecular oxygen"/>
    <property type="evidence" value="ECO:0007669"/>
    <property type="project" value="UniProtKB-ARBA"/>
</dbReference>
<dbReference type="OrthoDB" id="593800at2"/>
<dbReference type="FunFam" id="2.102.10.10:FF:000013">
    <property type="entry name" value="Nitrite reductase [NAD(P)H], small subunit"/>
    <property type="match status" value="1"/>
</dbReference>
<accession>A0A6N9Q5I7</accession>
<dbReference type="Pfam" id="PF13806">
    <property type="entry name" value="Rieske_2"/>
    <property type="match status" value="1"/>
</dbReference>
<comment type="caution">
    <text evidence="8">The sequence shown here is derived from an EMBL/GenBank/DDBJ whole genome shotgun (WGS) entry which is preliminary data.</text>
</comment>
<organism evidence="8 9">
    <name type="scientific">Chengkuizengella marina</name>
    <dbReference type="NCBI Taxonomy" id="2507566"/>
    <lineage>
        <taxon>Bacteria</taxon>
        <taxon>Bacillati</taxon>
        <taxon>Bacillota</taxon>
        <taxon>Bacilli</taxon>
        <taxon>Bacillales</taxon>
        <taxon>Paenibacillaceae</taxon>
        <taxon>Chengkuizengella</taxon>
    </lineage>
</organism>
<proteinExistence type="predicted"/>
<sequence>MNNLNKDKSWIEVAKYDELPVNSGKTVRFKEKELAIFRLTNGKILAIENRCPHKDGVLAEGIVSGEYVFCPLHDRKIDLSSGLVQKPDTGCVKTFDVFVQNGKVYIALLEKSGIAS</sequence>
<evidence type="ECO:0000256" key="5">
    <source>
        <dbReference type="ARBA" id="ARBA00023014"/>
    </source>
</evidence>
<evidence type="ECO:0000256" key="3">
    <source>
        <dbReference type="ARBA" id="ARBA00023002"/>
    </source>
</evidence>
<dbReference type="InterPro" id="IPR017941">
    <property type="entry name" value="Rieske_2Fe-2S"/>
</dbReference>
<dbReference type="GO" id="GO:0046872">
    <property type="term" value="F:metal ion binding"/>
    <property type="evidence" value="ECO:0007669"/>
    <property type="project" value="UniProtKB-KW"/>
</dbReference>
<dbReference type="InterPro" id="IPR012748">
    <property type="entry name" value="Rieske-like_NirD"/>
</dbReference>
<dbReference type="PROSITE" id="PS51296">
    <property type="entry name" value="RIESKE"/>
    <property type="match status" value="1"/>
</dbReference>
<dbReference type="Gene3D" id="2.102.10.10">
    <property type="entry name" value="Rieske [2Fe-2S] iron-sulphur domain"/>
    <property type="match status" value="1"/>
</dbReference>
<evidence type="ECO:0000256" key="4">
    <source>
        <dbReference type="ARBA" id="ARBA00023004"/>
    </source>
</evidence>
<protein>
    <submittedName>
        <fullName evidence="8">Nitrite reductase small subunit NirD</fullName>
    </submittedName>
</protein>
<dbReference type="CDD" id="cd03530">
    <property type="entry name" value="Rieske_NirD_small_Bacillus"/>
    <property type="match status" value="1"/>
</dbReference>
<dbReference type="RefSeq" id="WP_160646930.1">
    <property type="nucleotide sequence ID" value="NZ_SIJB01000029.1"/>
</dbReference>
<feature type="domain" description="Rieske" evidence="7">
    <location>
        <begin position="10"/>
        <end position="106"/>
    </location>
</feature>
<evidence type="ECO:0000313" key="8">
    <source>
        <dbReference type="EMBL" id="NBI30125.1"/>
    </source>
</evidence>
<reference evidence="8 9" key="1">
    <citation type="submission" date="2019-01" db="EMBL/GenBank/DDBJ databases">
        <title>Chengkuizengella sp. nov., isolated from deep-sea sediment of East Pacific Ocean.</title>
        <authorList>
            <person name="Yang J."/>
            <person name="Lai Q."/>
            <person name="Shao Z."/>
        </authorList>
    </citation>
    <scope>NUCLEOTIDE SEQUENCE [LARGE SCALE GENOMIC DNA]</scope>
    <source>
        <strain evidence="8 9">YPA3-1-1</strain>
    </source>
</reference>
<dbReference type="NCBIfam" id="TIGR02378">
    <property type="entry name" value="nirD_assim_sml"/>
    <property type="match status" value="1"/>
</dbReference>
<gene>
    <name evidence="8" type="primary">nirD</name>
    <name evidence="8" type="ORF">ERL59_14330</name>
</gene>
<dbReference type="PANTHER" id="PTHR21496">
    <property type="entry name" value="FERREDOXIN-RELATED"/>
    <property type="match status" value="1"/>
</dbReference>
<name>A0A6N9Q5I7_9BACL</name>
<evidence type="ECO:0000313" key="9">
    <source>
        <dbReference type="Proteomes" id="UP000448943"/>
    </source>
</evidence>
<dbReference type="GO" id="GO:0008942">
    <property type="term" value="F:nitrite reductase [NAD(P)H] activity"/>
    <property type="evidence" value="ECO:0007669"/>
    <property type="project" value="InterPro"/>
</dbReference>
<keyword evidence="5" id="KW-0411">Iron-sulfur</keyword>
<evidence type="ECO:0000256" key="6">
    <source>
        <dbReference type="ARBA" id="ARBA00023063"/>
    </source>
</evidence>
<dbReference type="SUPFAM" id="SSF50022">
    <property type="entry name" value="ISP domain"/>
    <property type="match status" value="1"/>
</dbReference>
<keyword evidence="6" id="KW-0534">Nitrate assimilation</keyword>
<keyword evidence="1" id="KW-0001">2Fe-2S</keyword>
<dbReference type="PANTHER" id="PTHR21496:SF23">
    <property type="entry name" value="3-PHENYLPROPIONATE_CINNAMIC ACID DIOXYGENASE FERREDOXIN SUBUNIT"/>
    <property type="match status" value="1"/>
</dbReference>
<keyword evidence="4" id="KW-0408">Iron</keyword>
<dbReference type="Proteomes" id="UP000448943">
    <property type="component" value="Unassembled WGS sequence"/>
</dbReference>
<dbReference type="EMBL" id="SIJB01000029">
    <property type="protein sequence ID" value="NBI30125.1"/>
    <property type="molecule type" value="Genomic_DNA"/>
</dbReference>
<dbReference type="GO" id="GO:0042128">
    <property type="term" value="P:nitrate assimilation"/>
    <property type="evidence" value="ECO:0007669"/>
    <property type="project" value="UniProtKB-KW"/>
</dbReference>
<dbReference type="InterPro" id="IPR036922">
    <property type="entry name" value="Rieske_2Fe-2S_sf"/>
</dbReference>
<dbReference type="GO" id="GO:0004497">
    <property type="term" value="F:monooxygenase activity"/>
    <property type="evidence" value="ECO:0007669"/>
    <property type="project" value="UniProtKB-ARBA"/>
</dbReference>
<evidence type="ECO:0000259" key="7">
    <source>
        <dbReference type="PROSITE" id="PS51296"/>
    </source>
</evidence>
<dbReference type="GO" id="GO:0051537">
    <property type="term" value="F:2 iron, 2 sulfur cluster binding"/>
    <property type="evidence" value="ECO:0007669"/>
    <property type="project" value="UniProtKB-KW"/>
</dbReference>
<evidence type="ECO:0000256" key="2">
    <source>
        <dbReference type="ARBA" id="ARBA00022723"/>
    </source>
</evidence>
<keyword evidence="9" id="KW-1185">Reference proteome</keyword>